<protein>
    <submittedName>
        <fullName evidence="1">Uncharacterized protein</fullName>
    </submittedName>
</protein>
<sequence>MCIRKRLSWCQSCILIVDKKRQIISGSVFTQFHNKGLALRVTLTHTHT</sequence>
<reference evidence="1" key="2">
    <citation type="journal article" date="2015" name="Fish Shellfish Immunol.">
        <title>Early steps in the European eel (Anguilla anguilla)-Vibrio vulnificus interaction in the gills: Role of the RtxA13 toxin.</title>
        <authorList>
            <person name="Callol A."/>
            <person name="Pajuelo D."/>
            <person name="Ebbesson L."/>
            <person name="Teles M."/>
            <person name="MacKenzie S."/>
            <person name="Amaro C."/>
        </authorList>
    </citation>
    <scope>NUCLEOTIDE SEQUENCE</scope>
</reference>
<accession>A0A0E9P8M0</accession>
<dbReference type="AlphaFoldDB" id="A0A0E9P8M0"/>
<evidence type="ECO:0000313" key="1">
    <source>
        <dbReference type="EMBL" id="JAH00622.1"/>
    </source>
</evidence>
<organism evidence="1">
    <name type="scientific">Anguilla anguilla</name>
    <name type="common">European freshwater eel</name>
    <name type="synonym">Muraena anguilla</name>
    <dbReference type="NCBI Taxonomy" id="7936"/>
    <lineage>
        <taxon>Eukaryota</taxon>
        <taxon>Metazoa</taxon>
        <taxon>Chordata</taxon>
        <taxon>Craniata</taxon>
        <taxon>Vertebrata</taxon>
        <taxon>Euteleostomi</taxon>
        <taxon>Actinopterygii</taxon>
        <taxon>Neopterygii</taxon>
        <taxon>Teleostei</taxon>
        <taxon>Anguilliformes</taxon>
        <taxon>Anguillidae</taxon>
        <taxon>Anguilla</taxon>
    </lineage>
</organism>
<reference evidence="1" key="1">
    <citation type="submission" date="2014-11" db="EMBL/GenBank/DDBJ databases">
        <authorList>
            <person name="Amaro Gonzalez C."/>
        </authorList>
    </citation>
    <scope>NUCLEOTIDE SEQUENCE</scope>
</reference>
<proteinExistence type="predicted"/>
<name>A0A0E9P8M0_ANGAN</name>
<dbReference type="EMBL" id="GBXM01107955">
    <property type="protein sequence ID" value="JAH00622.1"/>
    <property type="molecule type" value="Transcribed_RNA"/>
</dbReference>